<accession>B9SIS7</accession>
<name>B9SIS7_RICCO</name>
<dbReference type="Proteomes" id="UP000008311">
    <property type="component" value="Unassembled WGS sequence"/>
</dbReference>
<sequence>MQRKKSKGQTSANPIDHNNIVEEILLRVMLLRAFIKMRILGNNIKQHDDIRQNMEDDGNIDPIVYQSYSTKASSKNPKHMFNLSDLEVEMALEFAFQNSSNATAPHMKSIYDLLGEVPGLGLLN</sequence>
<organism evidence="1 2">
    <name type="scientific">Ricinus communis</name>
    <name type="common">Castor bean</name>
    <dbReference type="NCBI Taxonomy" id="3988"/>
    <lineage>
        <taxon>Eukaryota</taxon>
        <taxon>Viridiplantae</taxon>
        <taxon>Streptophyta</taxon>
        <taxon>Embryophyta</taxon>
        <taxon>Tracheophyta</taxon>
        <taxon>Spermatophyta</taxon>
        <taxon>Magnoliopsida</taxon>
        <taxon>eudicotyledons</taxon>
        <taxon>Gunneridae</taxon>
        <taxon>Pentapetalae</taxon>
        <taxon>rosids</taxon>
        <taxon>fabids</taxon>
        <taxon>Malpighiales</taxon>
        <taxon>Euphorbiaceae</taxon>
        <taxon>Acalyphoideae</taxon>
        <taxon>Acalypheae</taxon>
        <taxon>Ricinus</taxon>
    </lineage>
</organism>
<keyword evidence="2" id="KW-1185">Reference proteome</keyword>
<dbReference type="AlphaFoldDB" id="B9SIS7"/>
<evidence type="ECO:0000313" key="2">
    <source>
        <dbReference type="Proteomes" id="UP000008311"/>
    </source>
</evidence>
<dbReference type="InParanoid" id="B9SIS7"/>
<gene>
    <name evidence="1" type="ORF">RCOM_0540730</name>
</gene>
<evidence type="ECO:0000313" key="1">
    <source>
        <dbReference type="EMBL" id="EEF36500.1"/>
    </source>
</evidence>
<proteinExistence type="predicted"/>
<dbReference type="EMBL" id="EQ973976">
    <property type="protein sequence ID" value="EEF36500.1"/>
    <property type="molecule type" value="Genomic_DNA"/>
</dbReference>
<reference evidence="2" key="1">
    <citation type="journal article" date="2010" name="Nat. Biotechnol.">
        <title>Draft genome sequence of the oilseed species Ricinus communis.</title>
        <authorList>
            <person name="Chan A.P."/>
            <person name="Crabtree J."/>
            <person name="Zhao Q."/>
            <person name="Lorenzi H."/>
            <person name="Orvis J."/>
            <person name="Puiu D."/>
            <person name="Melake-Berhan A."/>
            <person name="Jones K.M."/>
            <person name="Redman J."/>
            <person name="Chen G."/>
            <person name="Cahoon E.B."/>
            <person name="Gedil M."/>
            <person name="Stanke M."/>
            <person name="Haas B.J."/>
            <person name="Wortman J.R."/>
            <person name="Fraser-Liggett C.M."/>
            <person name="Ravel J."/>
            <person name="Rabinowicz P.D."/>
        </authorList>
    </citation>
    <scope>NUCLEOTIDE SEQUENCE [LARGE SCALE GENOMIC DNA]</scope>
    <source>
        <strain evidence="2">cv. Hale</strain>
    </source>
</reference>
<protein>
    <submittedName>
        <fullName evidence="1">Uncharacterized protein</fullName>
    </submittedName>
</protein>